<keyword evidence="1" id="KW-0812">Transmembrane</keyword>
<evidence type="ECO:0000313" key="2">
    <source>
        <dbReference type="EMBL" id="SEL13317.1"/>
    </source>
</evidence>
<protein>
    <submittedName>
        <fullName evidence="2">Uncharacterized protein</fullName>
    </submittedName>
</protein>
<keyword evidence="3" id="KW-1185">Reference proteome</keyword>
<gene>
    <name evidence="2" type="ORF">SAMN05444583_106103</name>
</gene>
<evidence type="ECO:0000313" key="3">
    <source>
        <dbReference type="Proteomes" id="UP000198677"/>
    </source>
</evidence>
<sequence length="40" mass="4031">MASHVAPRIKSAAIRVVAAAALATGLAVAAVKRYGLPAMR</sequence>
<organism evidence="2 3">
    <name type="scientific">Rhodococcus maanshanensis</name>
    <dbReference type="NCBI Taxonomy" id="183556"/>
    <lineage>
        <taxon>Bacteria</taxon>
        <taxon>Bacillati</taxon>
        <taxon>Actinomycetota</taxon>
        <taxon>Actinomycetes</taxon>
        <taxon>Mycobacteriales</taxon>
        <taxon>Nocardiaceae</taxon>
        <taxon>Rhodococcus</taxon>
    </lineage>
</organism>
<feature type="transmembrane region" description="Helical" evidence="1">
    <location>
        <begin position="12"/>
        <end position="31"/>
    </location>
</feature>
<reference evidence="3" key="1">
    <citation type="submission" date="2016-10" db="EMBL/GenBank/DDBJ databases">
        <authorList>
            <person name="Varghese N."/>
            <person name="Submissions S."/>
        </authorList>
    </citation>
    <scope>NUCLEOTIDE SEQUENCE [LARGE SCALE GENOMIC DNA]</scope>
    <source>
        <strain evidence="3">DSM 44675</strain>
    </source>
</reference>
<accession>A0A1H7MRT4</accession>
<dbReference type="Proteomes" id="UP000198677">
    <property type="component" value="Unassembled WGS sequence"/>
</dbReference>
<dbReference type="RefSeq" id="WP_269321344.1">
    <property type="nucleotide sequence ID" value="NZ_FOAW01000006.1"/>
</dbReference>
<name>A0A1H7MRT4_9NOCA</name>
<evidence type="ECO:0000256" key="1">
    <source>
        <dbReference type="SAM" id="Phobius"/>
    </source>
</evidence>
<keyword evidence="1" id="KW-0472">Membrane</keyword>
<proteinExistence type="predicted"/>
<dbReference type="EMBL" id="FOAW01000006">
    <property type="protein sequence ID" value="SEL13317.1"/>
    <property type="molecule type" value="Genomic_DNA"/>
</dbReference>
<dbReference type="AlphaFoldDB" id="A0A1H7MRT4"/>
<keyword evidence="1" id="KW-1133">Transmembrane helix</keyword>